<evidence type="ECO:0000256" key="4">
    <source>
        <dbReference type="RuleBase" id="RU003423"/>
    </source>
</evidence>
<evidence type="ECO:0000256" key="2">
    <source>
        <dbReference type="ARBA" id="ARBA00022823"/>
    </source>
</evidence>
<keyword evidence="2 4" id="KW-0450">Lipoyl</keyword>
<comment type="similarity">
    <text evidence="1 4">Belongs to the 2-oxoacid dehydrogenase family.</text>
</comment>
<dbReference type="InterPro" id="IPR003016">
    <property type="entry name" value="2-oxoA_DH_lipoyl-BS"/>
</dbReference>
<gene>
    <name evidence="8" type="primary">VvCHDp000285_1</name>
    <name evidence="8" type="ORF">CK203_003191</name>
</gene>
<dbReference type="GO" id="GO:0006086">
    <property type="term" value="P:pyruvate decarboxylation to acetyl-CoA"/>
    <property type="evidence" value="ECO:0007669"/>
    <property type="project" value="InterPro"/>
</dbReference>
<dbReference type="PANTHER" id="PTHR23151">
    <property type="entry name" value="DIHYDROLIPOAMIDE ACETYL/SUCCINYL-TRANSFERASE-RELATED"/>
    <property type="match status" value="1"/>
</dbReference>
<feature type="domain" description="Peripheral subunit-binding (PSBD)" evidence="7">
    <location>
        <begin position="325"/>
        <end position="362"/>
    </location>
</feature>
<dbReference type="Proteomes" id="UP000288805">
    <property type="component" value="Unassembled WGS sequence"/>
</dbReference>
<dbReference type="Pfam" id="PF00364">
    <property type="entry name" value="Biotin_lipoyl"/>
    <property type="match status" value="1"/>
</dbReference>
<dbReference type="InterPro" id="IPR004167">
    <property type="entry name" value="PSBD"/>
</dbReference>
<dbReference type="Pfam" id="PF00198">
    <property type="entry name" value="2-oxoacid_dh"/>
    <property type="match status" value="1"/>
</dbReference>
<dbReference type="InterPro" id="IPR000089">
    <property type="entry name" value="Biotin_lipoyl"/>
</dbReference>
<proteinExistence type="inferred from homology"/>
<dbReference type="AlphaFoldDB" id="A0A438K6U0"/>
<keyword evidence="8" id="KW-0670">Pyruvate</keyword>
<organism evidence="8 9">
    <name type="scientific">Vitis vinifera</name>
    <name type="common">Grape</name>
    <dbReference type="NCBI Taxonomy" id="29760"/>
    <lineage>
        <taxon>Eukaryota</taxon>
        <taxon>Viridiplantae</taxon>
        <taxon>Streptophyta</taxon>
        <taxon>Embryophyta</taxon>
        <taxon>Tracheophyta</taxon>
        <taxon>Spermatophyta</taxon>
        <taxon>Magnoliopsida</taxon>
        <taxon>eudicotyledons</taxon>
        <taxon>Gunneridae</taxon>
        <taxon>Pentapetalae</taxon>
        <taxon>rosids</taxon>
        <taxon>Vitales</taxon>
        <taxon>Vitaceae</taxon>
        <taxon>Viteae</taxon>
        <taxon>Vitis</taxon>
    </lineage>
</organism>
<dbReference type="Gene3D" id="3.30.559.10">
    <property type="entry name" value="Chloramphenicol acetyltransferase-like domain"/>
    <property type="match status" value="1"/>
</dbReference>
<dbReference type="SUPFAM" id="SSF52777">
    <property type="entry name" value="CoA-dependent acyltransferases"/>
    <property type="match status" value="1"/>
</dbReference>
<dbReference type="Gene3D" id="4.10.320.10">
    <property type="entry name" value="E3-binding domain"/>
    <property type="match status" value="1"/>
</dbReference>
<dbReference type="PROSITE" id="PS50968">
    <property type="entry name" value="BIOTINYL_LIPOYL"/>
    <property type="match status" value="1"/>
</dbReference>
<comment type="caution">
    <text evidence="8">The sequence shown here is derived from an EMBL/GenBank/DDBJ whole genome shotgun (WGS) entry which is preliminary data.</text>
</comment>
<evidence type="ECO:0000256" key="3">
    <source>
        <dbReference type="ARBA" id="ARBA00022946"/>
    </source>
</evidence>
<dbReference type="EC" id="2.3.1.-" evidence="4"/>
<evidence type="ECO:0000313" key="8">
    <source>
        <dbReference type="EMBL" id="RVX16902.1"/>
    </source>
</evidence>
<dbReference type="InterPro" id="IPR036625">
    <property type="entry name" value="E3-bd_dom_sf"/>
</dbReference>
<name>A0A438K6U0_VITVI</name>
<dbReference type="EMBL" id="QGNW01000014">
    <property type="protein sequence ID" value="RVX16902.1"/>
    <property type="molecule type" value="Genomic_DNA"/>
</dbReference>
<evidence type="ECO:0000256" key="5">
    <source>
        <dbReference type="SAM" id="MobiDB-lite"/>
    </source>
</evidence>
<dbReference type="InterPro" id="IPR011053">
    <property type="entry name" value="Single_hybrid_motif"/>
</dbReference>
<dbReference type="PROSITE" id="PS51826">
    <property type="entry name" value="PSBD"/>
    <property type="match status" value="1"/>
</dbReference>
<evidence type="ECO:0000256" key="1">
    <source>
        <dbReference type="ARBA" id="ARBA00007317"/>
    </source>
</evidence>
<keyword evidence="4 8" id="KW-0808">Transferase</keyword>
<dbReference type="GO" id="GO:0016746">
    <property type="term" value="F:acyltransferase activity"/>
    <property type="evidence" value="ECO:0007669"/>
    <property type="project" value="UniProtKB-KW"/>
</dbReference>
<accession>A0A438K6U0</accession>
<feature type="domain" description="Lipoyl-binding" evidence="6">
    <location>
        <begin position="218"/>
        <end position="291"/>
    </location>
</feature>
<dbReference type="SUPFAM" id="SSF47005">
    <property type="entry name" value="Peripheral subunit-binding domain of 2-oxo acid dehydrogenase complex"/>
    <property type="match status" value="1"/>
</dbReference>
<dbReference type="FunFam" id="2.40.50.100:FF:000010">
    <property type="entry name" value="Acetyltransferase component of pyruvate dehydrogenase complex"/>
    <property type="match status" value="1"/>
</dbReference>
<feature type="region of interest" description="Disordered" evidence="5">
    <location>
        <begin position="300"/>
        <end position="332"/>
    </location>
</feature>
<evidence type="ECO:0000259" key="7">
    <source>
        <dbReference type="PROSITE" id="PS51826"/>
    </source>
</evidence>
<dbReference type="InterPro" id="IPR023213">
    <property type="entry name" value="CAT-like_dom_sf"/>
</dbReference>
<dbReference type="CDD" id="cd06849">
    <property type="entry name" value="lipoyl_domain"/>
    <property type="match status" value="1"/>
</dbReference>
<dbReference type="InterPro" id="IPR001078">
    <property type="entry name" value="2-oxoacid_DH_actylTfrase"/>
</dbReference>
<dbReference type="PROSITE" id="PS00189">
    <property type="entry name" value="LIPOYL"/>
    <property type="match status" value="1"/>
</dbReference>
<dbReference type="Gene3D" id="2.40.50.100">
    <property type="match status" value="1"/>
</dbReference>
<dbReference type="PANTHER" id="PTHR23151:SF90">
    <property type="entry name" value="DIHYDROLIPOYLLYSINE-RESIDUE ACETYLTRANSFERASE COMPONENT OF PYRUVATE DEHYDROGENASE COMPLEX, MITOCHONDRIAL-RELATED"/>
    <property type="match status" value="1"/>
</dbReference>
<evidence type="ECO:0000313" key="9">
    <source>
        <dbReference type="Proteomes" id="UP000288805"/>
    </source>
</evidence>
<protein>
    <recommendedName>
        <fullName evidence="4">Dihydrolipoamide acetyltransferase component of pyruvate dehydrogenase complex</fullName>
        <ecNumber evidence="4">2.3.1.-</ecNumber>
    </recommendedName>
</protein>
<sequence length="653" mass="71747">MLLKFRSQVYSFSRSCSAPLPAKLRICVFTLFCTPATENGSSSYDTCALLQLRNAPNLLRQEHSTLVRWFSNKAHPFSSKGDGMLLILVNKVREQTINWGCVRDNLYDIMLGGDLQHLSILAPKSVLIWVDNVDKLTASGSLIHIASWLQYSEDTWRKISDCNSPSTASFGHTYRAINTDTITSLGIFEGNVSRTAMKMGIPVTGSLLSKGFSGSCMHLRRGFSSDSGEGNIARWLKKEGDKISPGEVLCEVETDKATVEMECMEEGYLAKIIQGDGAKEIKVGEVIAITVEEEEDIAKFKDYKPSPSDAAAESKGSSDSTPPKKKSPLARKLAEEHNVPLSSIKGTGTDGSIVKADIEDYLASRGKEGSLTAPKVTDTTALDYTDLPHSQIRKVIHIPNSCSSIFWGSNAYYRNPFYLALSLLFVCKLSDLCLIFLLLIFSTLKLHLLKSTFCCCSLSLSLCSLRSQLNSIQEASGSKRISINDLVIKAAALALRKVPQCNSSWTNDYIRQYHNVNINVAVQTDNGLFVPVIRVGYFSVVTADKKGLSKISEEVKQLAQKAKENNLKPVDYEGGTFTVSNLGGPFGIKQFCAIINPPHREEVVPGTGPDEFKFASFMSVTLSCDHRVIDGAIGAEWLKAFKSYIENPESMLL</sequence>
<keyword evidence="4" id="KW-0012">Acyltransferase</keyword>
<dbReference type="Pfam" id="PF02817">
    <property type="entry name" value="E3_binding"/>
    <property type="match status" value="1"/>
</dbReference>
<dbReference type="GO" id="GO:0045254">
    <property type="term" value="C:pyruvate dehydrogenase complex"/>
    <property type="evidence" value="ECO:0007669"/>
    <property type="project" value="InterPro"/>
</dbReference>
<evidence type="ECO:0000259" key="6">
    <source>
        <dbReference type="PROSITE" id="PS50968"/>
    </source>
</evidence>
<keyword evidence="3" id="KW-0809">Transit peptide</keyword>
<reference evidence="8 9" key="1">
    <citation type="journal article" date="2018" name="PLoS Genet.">
        <title>Population sequencing reveals clonal diversity and ancestral inbreeding in the grapevine cultivar Chardonnay.</title>
        <authorList>
            <person name="Roach M.J."/>
            <person name="Johnson D.L."/>
            <person name="Bohlmann J."/>
            <person name="van Vuuren H.J."/>
            <person name="Jones S.J."/>
            <person name="Pretorius I.S."/>
            <person name="Schmidt S.A."/>
            <person name="Borneman A.R."/>
        </authorList>
    </citation>
    <scope>NUCLEOTIDE SEQUENCE [LARGE SCALE GENOMIC DNA]</scope>
    <source>
        <strain evidence="9">cv. Chardonnay</strain>
        <tissue evidence="8">Leaf</tissue>
    </source>
</reference>
<dbReference type="SUPFAM" id="SSF51230">
    <property type="entry name" value="Single hybrid motif"/>
    <property type="match status" value="1"/>
</dbReference>
<comment type="cofactor">
    <cofactor evidence="4">
        <name>(R)-lipoate</name>
        <dbReference type="ChEBI" id="CHEBI:83088"/>
    </cofactor>
</comment>
<dbReference type="InterPro" id="IPR045257">
    <property type="entry name" value="E2/Pdx1"/>
</dbReference>